<feature type="transmembrane region" description="Helical" evidence="8">
    <location>
        <begin position="171"/>
        <end position="193"/>
    </location>
</feature>
<accession>A0A8G2CIX8</accession>
<evidence type="ECO:0000256" key="5">
    <source>
        <dbReference type="ARBA" id="ARBA00022692"/>
    </source>
</evidence>
<keyword evidence="6 8" id="KW-1133">Transmembrane helix</keyword>
<dbReference type="OrthoDB" id="9805682at2"/>
<dbReference type="PANTHER" id="PTHR30012:SF0">
    <property type="entry name" value="TYPE II SECRETION SYSTEM PROTEIN F-RELATED"/>
    <property type="match status" value="1"/>
</dbReference>
<feature type="transmembrane region" description="Helical" evidence="8">
    <location>
        <begin position="213"/>
        <end position="239"/>
    </location>
</feature>
<dbReference type="Pfam" id="PF00482">
    <property type="entry name" value="T2SSF"/>
    <property type="match status" value="2"/>
</dbReference>
<dbReference type="Proteomes" id="UP000186308">
    <property type="component" value="Unassembled WGS sequence"/>
</dbReference>
<sequence length="405" mass="42553">MLTFTYRTLDRTGAESRTTIEAASEPDAIATLKQRGLILLGPDRPGRFDLRALLATEIGGARLSASERADFTRELASMLQAGLDLERSLRFAGEIASRARMRRIIEHLRDQVRDGASLAQALSAEAASFPRLYIGLVRAGEESGSLAGTLENLAELLEKSRSLRASIMASLTYPALLLIAAIGAIGFLLTDVLPEFVPIFAENGVKLPGSTRLLLALGHGCAVGWPYALVFAILGGLGLRALLHRPGPRLSVDGMLLRLPVAGALLREAVAARLTRTLGVLLTNGVALVPALAIVQEVIGNRAAAAAIAGATEAARRGAGLARGLESAGLLPIRAIHLLRLGEETGQLGPMALRAAAIHEERTRLGVEKLVALLVPAITVAMGAAIGFIVSSLLLAMLGLDQLAR</sequence>
<comment type="subcellular location">
    <subcellularLocation>
        <location evidence="1">Cell inner membrane</location>
        <topology evidence="1">Multi-pass membrane protein</topology>
    </subcellularLocation>
</comment>
<evidence type="ECO:0000259" key="9">
    <source>
        <dbReference type="Pfam" id="PF00482"/>
    </source>
</evidence>
<evidence type="ECO:0000256" key="3">
    <source>
        <dbReference type="ARBA" id="ARBA00022475"/>
    </source>
</evidence>
<dbReference type="Gene3D" id="1.20.81.30">
    <property type="entry name" value="Type II secretion system (T2SS), domain F"/>
    <property type="match status" value="2"/>
</dbReference>
<dbReference type="EMBL" id="FTNE01000001">
    <property type="protein sequence ID" value="SIQ10423.1"/>
    <property type="molecule type" value="Genomic_DNA"/>
</dbReference>
<dbReference type="FunFam" id="1.20.81.30:FF:000001">
    <property type="entry name" value="Type II secretion system protein F"/>
    <property type="match status" value="1"/>
</dbReference>
<protein>
    <submittedName>
        <fullName evidence="10">Type II secretion system protein F (GspF)</fullName>
    </submittedName>
</protein>
<keyword evidence="5 8" id="KW-0812">Transmembrane</keyword>
<evidence type="ECO:0000313" key="11">
    <source>
        <dbReference type="Proteomes" id="UP000186308"/>
    </source>
</evidence>
<feature type="domain" description="Type II secretion system protein GspF" evidence="9">
    <location>
        <begin position="275"/>
        <end position="395"/>
    </location>
</feature>
<name>A0A8G2CIX8_ACIRU</name>
<keyword evidence="7 8" id="KW-0472">Membrane</keyword>
<reference evidence="10 11" key="1">
    <citation type="submission" date="2017-01" db="EMBL/GenBank/DDBJ databases">
        <authorList>
            <person name="Varghese N."/>
            <person name="Submissions S."/>
        </authorList>
    </citation>
    <scope>NUCLEOTIDE SEQUENCE [LARGE SCALE GENOMIC DNA]</scope>
    <source>
        <strain evidence="10 11">ATCC 35905</strain>
    </source>
</reference>
<keyword evidence="11" id="KW-1185">Reference proteome</keyword>
<keyword evidence="4" id="KW-0997">Cell inner membrane</keyword>
<dbReference type="InterPro" id="IPR018076">
    <property type="entry name" value="T2SS_GspF_dom"/>
</dbReference>
<gene>
    <name evidence="10" type="ORF">SAMN05421828_101285</name>
</gene>
<dbReference type="GO" id="GO:0005886">
    <property type="term" value="C:plasma membrane"/>
    <property type="evidence" value="ECO:0007669"/>
    <property type="project" value="UniProtKB-SubCell"/>
</dbReference>
<dbReference type="AlphaFoldDB" id="A0A8G2CIX8"/>
<dbReference type="PRINTS" id="PR00812">
    <property type="entry name" value="BCTERIALGSPF"/>
</dbReference>
<dbReference type="InterPro" id="IPR042094">
    <property type="entry name" value="T2SS_GspF_sf"/>
</dbReference>
<dbReference type="InterPro" id="IPR003004">
    <property type="entry name" value="GspF/PilC"/>
</dbReference>
<evidence type="ECO:0000256" key="7">
    <source>
        <dbReference type="ARBA" id="ARBA00023136"/>
    </source>
</evidence>
<feature type="domain" description="Type II secretion system protein GspF" evidence="9">
    <location>
        <begin position="71"/>
        <end position="194"/>
    </location>
</feature>
<dbReference type="PANTHER" id="PTHR30012">
    <property type="entry name" value="GENERAL SECRETION PATHWAY PROTEIN"/>
    <property type="match status" value="1"/>
</dbReference>
<keyword evidence="3" id="KW-1003">Cell membrane</keyword>
<evidence type="ECO:0000256" key="4">
    <source>
        <dbReference type="ARBA" id="ARBA00022519"/>
    </source>
</evidence>
<comment type="caution">
    <text evidence="10">The sequence shown here is derived from an EMBL/GenBank/DDBJ whole genome shotgun (WGS) entry which is preliminary data.</text>
</comment>
<organism evidence="10 11">
    <name type="scientific">Acidiphilium rubrum</name>
    <dbReference type="NCBI Taxonomy" id="526"/>
    <lineage>
        <taxon>Bacteria</taxon>
        <taxon>Pseudomonadati</taxon>
        <taxon>Pseudomonadota</taxon>
        <taxon>Alphaproteobacteria</taxon>
        <taxon>Acetobacterales</taxon>
        <taxon>Acidocellaceae</taxon>
        <taxon>Acidiphilium</taxon>
    </lineage>
</organism>
<feature type="transmembrane region" description="Helical" evidence="8">
    <location>
        <begin position="370"/>
        <end position="400"/>
    </location>
</feature>
<evidence type="ECO:0000256" key="1">
    <source>
        <dbReference type="ARBA" id="ARBA00004429"/>
    </source>
</evidence>
<evidence type="ECO:0000256" key="8">
    <source>
        <dbReference type="SAM" id="Phobius"/>
    </source>
</evidence>
<evidence type="ECO:0000256" key="2">
    <source>
        <dbReference type="ARBA" id="ARBA00005745"/>
    </source>
</evidence>
<evidence type="ECO:0000313" key="10">
    <source>
        <dbReference type="EMBL" id="SIQ10423.1"/>
    </source>
</evidence>
<evidence type="ECO:0000256" key="6">
    <source>
        <dbReference type="ARBA" id="ARBA00022989"/>
    </source>
</evidence>
<comment type="similarity">
    <text evidence="2">Belongs to the GSP F family.</text>
</comment>
<dbReference type="RefSeq" id="WP_029312894.1">
    <property type="nucleotide sequence ID" value="NZ_FTNE01000001.1"/>
</dbReference>
<proteinExistence type="inferred from homology"/>